<keyword evidence="2" id="KW-1185">Reference proteome</keyword>
<gene>
    <name evidence="1" type="ORF">DEO72_LG2g2914</name>
</gene>
<name>A0A4D6L299_VIGUN</name>
<evidence type="ECO:0000313" key="2">
    <source>
        <dbReference type="Proteomes" id="UP000501690"/>
    </source>
</evidence>
<dbReference type="EMBL" id="CP039346">
    <property type="protein sequence ID" value="QCD82574.1"/>
    <property type="molecule type" value="Genomic_DNA"/>
</dbReference>
<sequence length="95" mass="10465">MSVSLVVVASGVGQCRAISMFVFGFRILQVGGGKSGRVHGSCGERRDESENKHGNGKRIWLGAELSWTPRVSLMWSHRKCRVHPFMISAPVLEVL</sequence>
<proteinExistence type="predicted"/>
<reference evidence="1 2" key="1">
    <citation type="submission" date="2019-04" db="EMBL/GenBank/DDBJ databases">
        <title>An improved genome assembly and genetic linkage map for asparagus bean, Vigna unguiculata ssp. sesquipedialis.</title>
        <authorList>
            <person name="Xia Q."/>
            <person name="Zhang R."/>
            <person name="Dong Y."/>
        </authorList>
    </citation>
    <scope>NUCLEOTIDE SEQUENCE [LARGE SCALE GENOMIC DNA]</scope>
    <source>
        <tissue evidence="1">Leaf</tissue>
    </source>
</reference>
<evidence type="ECO:0000313" key="1">
    <source>
        <dbReference type="EMBL" id="QCD82574.1"/>
    </source>
</evidence>
<organism evidence="1 2">
    <name type="scientific">Vigna unguiculata</name>
    <name type="common">Cowpea</name>
    <dbReference type="NCBI Taxonomy" id="3917"/>
    <lineage>
        <taxon>Eukaryota</taxon>
        <taxon>Viridiplantae</taxon>
        <taxon>Streptophyta</taxon>
        <taxon>Embryophyta</taxon>
        <taxon>Tracheophyta</taxon>
        <taxon>Spermatophyta</taxon>
        <taxon>Magnoliopsida</taxon>
        <taxon>eudicotyledons</taxon>
        <taxon>Gunneridae</taxon>
        <taxon>Pentapetalae</taxon>
        <taxon>rosids</taxon>
        <taxon>fabids</taxon>
        <taxon>Fabales</taxon>
        <taxon>Fabaceae</taxon>
        <taxon>Papilionoideae</taxon>
        <taxon>50 kb inversion clade</taxon>
        <taxon>NPAAA clade</taxon>
        <taxon>indigoferoid/millettioid clade</taxon>
        <taxon>Phaseoleae</taxon>
        <taxon>Vigna</taxon>
    </lineage>
</organism>
<dbReference type="AlphaFoldDB" id="A0A4D6L299"/>
<protein>
    <submittedName>
        <fullName evidence="1">Uncharacterized protein</fullName>
    </submittedName>
</protein>
<accession>A0A4D6L299</accession>
<dbReference type="Proteomes" id="UP000501690">
    <property type="component" value="Linkage Group LG2"/>
</dbReference>